<dbReference type="InterPro" id="IPR029058">
    <property type="entry name" value="AB_hydrolase_fold"/>
</dbReference>
<sequence length="297" mass="32824">MAGVKESTVQVDDGAKLHVKLLGEDESTDKSKPLLIALHGAPGIYTHAEPEARFGHLSSLFRVLVYDARGSGFSDMTPPYSLERLGKDIEYLREWACEETFVLIGHSYGGFVALDYAVNYPDRLRGLILINTWASGTLGAMTALSYVLTSQRSKVDRARQVRFWSGTTLSDQDCKEAIREMLPMDAPPEEGSDAVPSSTGDHQSSSTSAEFWGPRSNFRSVTHNWAFAQNLPRYDAPTLVAVGRHDHVAPPSFAEEIAAGIVDARLEILENSAHSPHADEPEKFHQILLDFLRTRIL</sequence>
<dbReference type="InterPro" id="IPR000639">
    <property type="entry name" value="Epox_hydrolase-like"/>
</dbReference>
<feature type="domain" description="AB hydrolase-1" evidence="3">
    <location>
        <begin position="33"/>
        <end position="281"/>
    </location>
</feature>
<dbReference type="Proteomes" id="UP000054342">
    <property type="component" value="Unassembled WGS sequence"/>
</dbReference>
<feature type="compositionally biased region" description="Low complexity" evidence="2">
    <location>
        <begin position="197"/>
        <end position="208"/>
    </location>
</feature>
<dbReference type="PANTHER" id="PTHR43798">
    <property type="entry name" value="MONOACYLGLYCEROL LIPASE"/>
    <property type="match status" value="1"/>
</dbReference>
<dbReference type="EMBL" id="KN847318">
    <property type="protein sequence ID" value="KIW58211.1"/>
    <property type="molecule type" value="Genomic_DNA"/>
</dbReference>
<dbReference type="PANTHER" id="PTHR43798:SF31">
    <property type="entry name" value="AB HYDROLASE SUPERFAMILY PROTEIN YCLE"/>
    <property type="match status" value="1"/>
</dbReference>
<feature type="region of interest" description="Disordered" evidence="2">
    <location>
        <begin position="184"/>
        <end position="211"/>
    </location>
</feature>
<dbReference type="PRINTS" id="PR00111">
    <property type="entry name" value="ABHYDROLASE"/>
</dbReference>
<evidence type="ECO:0000256" key="2">
    <source>
        <dbReference type="SAM" id="MobiDB-lite"/>
    </source>
</evidence>
<dbReference type="PRINTS" id="PR00412">
    <property type="entry name" value="EPOXHYDRLASE"/>
</dbReference>
<dbReference type="OrthoDB" id="408373at2759"/>
<evidence type="ECO:0000313" key="4">
    <source>
        <dbReference type="EMBL" id="KIW58211.1"/>
    </source>
</evidence>
<evidence type="ECO:0000313" key="5">
    <source>
        <dbReference type="Proteomes" id="UP000054342"/>
    </source>
</evidence>
<evidence type="ECO:0000256" key="1">
    <source>
        <dbReference type="ARBA" id="ARBA00022801"/>
    </source>
</evidence>
<protein>
    <recommendedName>
        <fullName evidence="3">AB hydrolase-1 domain-containing protein</fullName>
    </recommendedName>
</protein>
<name>A0A0D2C0E9_9EURO</name>
<dbReference type="Gene3D" id="3.40.50.1820">
    <property type="entry name" value="alpha/beta hydrolase"/>
    <property type="match status" value="1"/>
</dbReference>
<dbReference type="RefSeq" id="XP_013318795.1">
    <property type="nucleotide sequence ID" value="XM_013463341.1"/>
</dbReference>
<dbReference type="STRING" id="348802.A0A0D2C0E9"/>
<accession>A0A0D2C0E9</accession>
<keyword evidence="5" id="KW-1185">Reference proteome</keyword>
<dbReference type="HOGENOM" id="CLU_020336_15_0_1"/>
<dbReference type="Pfam" id="PF00561">
    <property type="entry name" value="Abhydrolase_1"/>
    <property type="match status" value="1"/>
</dbReference>
<proteinExistence type="predicted"/>
<dbReference type="GeneID" id="25324660"/>
<dbReference type="GO" id="GO:0016020">
    <property type="term" value="C:membrane"/>
    <property type="evidence" value="ECO:0007669"/>
    <property type="project" value="TreeGrafter"/>
</dbReference>
<dbReference type="InterPro" id="IPR000073">
    <property type="entry name" value="AB_hydrolase_1"/>
</dbReference>
<organism evidence="4 5">
    <name type="scientific">Exophiala xenobiotica</name>
    <dbReference type="NCBI Taxonomy" id="348802"/>
    <lineage>
        <taxon>Eukaryota</taxon>
        <taxon>Fungi</taxon>
        <taxon>Dikarya</taxon>
        <taxon>Ascomycota</taxon>
        <taxon>Pezizomycotina</taxon>
        <taxon>Eurotiomycetes</taxon>
        <taxon>Chaetothyriomycetidae</taxon>
        <taxon>Chaetothyriales</taxon>
        <taxon>Herpotrichiellaceae</taxon>
        <taxon>Exophiala</taxon>
    </lineage>
</organism>
<evidence type="ECO:0000259" key="3">
    <source>
        <dbReference type="Pfam" id="PF00561"/>
    </source>
</evidence>
<gene>
    <name evidence="4" type="ORF">PV05_02752</name>
</gene>
<dbReference type="InterPro" id="IPR050266">
    <property type="entry name" value="AB_hydrolase_sf"/>
</dbReference>
<keyword evidence="1" id="KW-0378">Hydrolase</keyword>
<dbReference type="AlphaFoldDB" id="A0A0D2C0E9"/>
<dbReference type="GO" id="GO:0016787">
    <property type="term" value="F:hydrolase activity"/>
    <property type="evidence" value="ECO:0007669"/>
    <property type="project" value="UniProtKB-KW"/>
</dbReference>
<reference evidence="4 5" key="1">
    <citation type="submission" date="2015-01" db="EMBL/GenBank/DDBJ databases">
        <title>The Genome Sequence of Exophiala xenobiotica CBS118157.</title>
        <authorList>
            <consortium name="The Broad Institute Genomics Platform"/>
            <person name="Cuomo C."/>
            <person name="de Hoog S."/>
            <person name="Gorbushina A."/>
            <person name="Stielow B."/>
            <person name="Teixiera M."/>
            <person name="Abouelleil A."/>
            <person name="Chapman S.B."/>
            <person name="Priest M."/>
            <person name="Young S.K."/>
            <person name="Wortman J."/>
            <person name="Nusbaum C."/>
            <person name="Birren B."/>
        </authorList>
    </citation>
    <scope>NUCLEOTIDE SEQUENCE [LARGE SCALE GENOMIC DNA]</scope>
    <source>
        <strain evidence="4 5">CBS 118157</strain>
    </source>
</reference>
<dbReference type="SUPFAM" id="SSF53474">
    <property type="entry name" value="alpha/beta-Hydrolases"/>
    <property type="match status" value="1"/>
</dbReference>